<feature type="region of interest" description="Disordered" evidence="1">
    <location>
        <begin position="145"/>
        <end position="176"/>
    </location>
</feature>
<feature type="compositionally biased region" description="Polar residues" evidence="1">
    <location>
        <begin position="108"/>
        <end position="124"/>
    </location>
</feature>
<dbReference type="Proteomes" id="UP000784294">
    <property type="component" value="Unassembled WGS sequence"/>
</dbReference>
<feature type="region of interest" description="Disordered" evidence="1">
    <location>
        <begin position="1"/>
        <end position="131"/>
    </location>
</feature>
<feature type="compositionally biased region" description="Low complexity" evidence="1">
    <location>
        <begin position="75"/>
        <end position="91"/>
    </location>
</feature>
<evidence type="ECO:0000313" key="2">
    <source>
        <dbReference type="EMBL" id="VEL41711.1"/>
    </source>
</evidence>
<evidence type="ECO:0000313" key="3">
    <source>
        <dbReference type="Proteomes" id="UP000784294"/>
    </source>
</evidence>
<reference evidence="2" key="1">
    <citation type="submission" date="2018-11" db="EMBL/GenBank/DDBJ databases">
        <authorList>
            <consortium name="Pathogen Informatics"/>
        </authorList>
    </citation>
    <scope>NUCLEOTIDE SEQUENCE</scope>
</reference>
<protein>
    <submittedName>
        <fullName evidence="2">Uncharacterized protein</fullName>
    </submittedName>
</protein>
<proteinExistence type="predicted"/>
<dbReference type="EMBL" id="CAAALY010270661">
    <property type="protein sequence ID" value="VEL41711.1"/>
    <property type="molecule type" value="Genomic_DNA"/>
</dbReference>
<feature type="compositionally biased region" description="Low complexity" evidence="1">
    <location>
        <begin position="42"/>
        <end position="64"/>
    </location>
</feature>
<accession>A0A3S5BVA9</accession>
<feature type="compositionally biased region" description="Acidic residues" evidence="1">
    <location>
        <begin position="167"/>
        <end position="176"/>
    </location>
</feature>
<organism evidence="2 3">
    <name type="scientific">Protopolystoma xenopodis</name>
    <dbReference type="NCBI Taxonomy" id="117903"/>
    <lineage>
        <taxon>Eukaryota</taxon>
        <taxon>Metazoa</taxon>
        <taxon>Spiralia</taxon>
        <taxon>Lophotrochozoa</taxon>
        <taxon>Platyhelminthes</taxon>
        <taxon>Monogenea</taxon>
        <taxon>Polyopisthocotylea</taxon>
        <taxon>Polystomatidea</taxon>
        <taxon>Polystomatidae</taxon>
        <taxon>Protopolystoma</taxon>
    </lineage>
</organism>
<gene>
    <name evidence="2" type="ORF">PXEA_LOCUS35151</name>
</gene>
<dbReference type="AlphaFoldDB" id="A0A3S5BVA9"/>
<name>A0A3S5BVA9_9PLAT</name>
<sequence length="176" mass="17240">MPPPQPPPPPPPPLPLPPTLGGNLTSPAVGLESADGGGVCGGISLCGSTGGSSSSPPPSGVSSGQIFPSPGPTDSLLAARSSRLPAASAGLVTESGGPVEDAVRRQPPDTSAPTEGNVKTTGLSSGHRAFAGKMFPSTSIGLVGLGSTTLPTKLVPPATRQPREGNLPEEDPGDFV</sequence>
<evidence type="ECO:0000256" key="1">
    <source>
        <dbReference type="SAM" id="MobiDB-lite"/>
    </source>
</evidence>
<feature type="compositionally biased region" description="Pro residues" evidence="1">
    <location>
        <begin position="1"/>
        <end position="18"/>
    </location>
</feature>
<comment type="caution">
    <text evidence="2">The sequence shown here is derived from an EMBL/GenBank/DDBJ whole genome shotgun (WGS) entry which is preliminary data.</text>
</comment>
<keyword evidence="3" id="KW-1185">Reference proteome</keyword>